<sequence>MPENETPGGNFKERLFESIFRDGTPDHRAKLAELLLAADTVSPEIALERLRASTVRRYPVLHLVPWAALFTVVGGLATAGITGTLEIMKDLSKQNHDERMADISRQSSVFSQLMVVDPATLLVDGDERASQDDLKNERKARICMAAIFGIVKIPDYVLGIQAQNTGSYADELSKFLNEKYECDKNFVSSSFPVIVSRPNPLRRPVCDAKANVAPPPLDYPQTPELPAIAKQMLKFAIDEFNKGVDEVCEPEEVAKYFGVTNIEGVPQETPWSAAFVSWVVKSAGNPANLQLSALNQGIWESALRQGLVIEPTQTLPGDIIIFLSSGSFNNGINADDIRKGPSDRRWTSTSGIVLKVDGDKVSFISGNISNQVGISERSLSDLLLVGVIRVREKQTHDR</sequence>
<dbReference type="RefSeq" id="WP_304375919.1">
    <property type="nucleotide sequence ID" value="NZ_JAUOZU010000006.1"/>
</dbReference>
<feature type="transmembrane region" description="Helical" evidence="1">
    <location>
        <begin position="63"/>
        <end position="85"/>
    </location>
</feature>
<accession>A0ABT8YK11</accession>
<keyword evidence="1" id="KW-0472">Membrane</keyword>
<protein>
    <submittedName>
        <fullName evidence="2">DUF2272 domain-containing protein</fullName>
    </submittedName>
</protein>
<dbReference type="EMBL" id="JAUOZU010000006">
    <property type="protein sequence ID" value="MDO6964002.1"/>
    <property type="molecule type" value="Genomic_DNA"/>
</dbReference>
<evidence type="ECO:0000313" key="2">
    <source>
        <dbReference type="EMBL" id="MDO6964002.1"/>
    </source>
</evidence>
<comment type="caution">
    <text evidence="2">The sequence shown here is derived from an EMBL/GenBank/DDBJ whole genome shotgun (WGS) entry which is preliminary data.</text>
</comment>
<evidence type="ECO:0000256" key="1">
    <source>
        <dbReference type="SAM" id="Phobius"/>
    </source>
</evidence>
<name>A0ABT8YK11_9HYPH</name>
<keyword evidence="3" id="KW-1185">Reference proteome</keyword>
<proteinExistence type="predicted"/>
<evidence type="ECO:0000313" key="3">
    <source>
        <dbReference type="Proteomes" id="UP001174932"/>
    </source>
</evidence>
<dbReference type="Proteomes" id="UP001174932">
    <property type="component" value="Unassembled WGS sequence"/>
</dbReference>
<keyword evidence="1" id="KW-0812">Transmembrane</keyword>
<keyword evidence="1" id="KW-1133">Transmembrane helix</keyword>
<gene>
    <name evidence="2" type="ORF">Q4481_08540</name>
</gene>
<reference evidence="2" key="2">
    <citation type="submission" date="2023-07" db="EMBL/GenBank/DDBJ databases">
        <authorList>
            <person name="Shen H."/>
        </authorList>
    </citation>
    <scope>NUCLEOTIDE SEQUENCE</scope>
    <source>
        <strain evidence="2">TNR-22</strain>
    </source>
</reference>
<reference evidence="2" key="1">
    <citation type="journal article" date="2015" name="Int. J. Syst. Evol. Microbiol.">
        <title>Rhizobium alvei sp. nov., isolated from a freshwater river.</title>
        <authorList>
            <person name="Sheu S.Y."/>
            <person name="Huang H.W."/>
            <person name="Young C.C."/>
            <person name="Chen W.M."/>
        </authorList>
    </citation>
    <scope>NUCLEOTIDE SEQUENCE</scope>
    <source>
        <strain evidence="2">TNR-22</strain>
    </source>
</reference>
<organism evidence="2 3">
    <name type="scientific">Rhizobium alvei</name>
    <dbReference type="NCBI Taxonomy" id="1132659"/>
    <lineage>
        <taxon>Bacteria</taxon>
        <taxon>Pseudomonadati</taxon>
        <taxon>Pseudomonadota</taxon>
        <taxon>Alphaproteobacteria</taxon>
        <taxon>Hyphomicrobiales</taxon>
        <taxon>Rhizobiaceae</taxon>
        <taxon>Rhizobium/Agrobacterium group</taxon>
        <taxon>Rhizobium</taxon>
    </lineage>
</organism>